<evidence type="ECO:0000256" key="6">
    <source>
        <dbReference type="ARBA" id="ARBA00023136"/>
    </source>
</evidence>
<keyword evidence="5 7" id="KW-1133">Transmembrane helix</keyword>
<feature type="domain" description="Mechanosensitive ion channel MscS C-terminal" evidence="9">
    <location>
        <begin position="190"/>
        <end position="271"/>
    </location>
</feature>
<dbReference type="PROSITE" id="PS01246">
    <property type="entry name" value="UPF0003"/>
    <property type="match status" value="1"/>
</dbReference>
<sequence>MKRGGDAVESGTWLLTFARERIPDLISFGLKILAAVVLVIAGKYIIRGARNLAAKAFERAGADAGVSQFTDSLIKYGLYTVLFILVLTGFGVNLTSITAILAAAGVAVSLALQDVIANFAGGVLILTLKPFAVGDYIIEDNNRNEGTVKEIQLFHTKLTTVDNRTIVIPNGMLTNNSLTNVTEKDERQLDLRIDIAYESDLREAKRILTELLQGTPGILKEKEMSVFVDSLGTSSVVLGVRAWTRMDEYWKVRWQLLEDIKLTFDREGIRIPYTQITVHREET</sequence>
<dbReference type="InterPro" id="IPR008910">
    <property type="entry name" value="MSC_TM_helix"/>
</dbReference>
<dbReference type="Pfam" id="PF05552">
    <property type="entry name" value="MS_channel_1st_1"/>
    <property type="match status" value="1"/>
</dbReference>
<evidence type="ECO:0000313" key="11">
    <source>
        <dbReference type="EMBL" id="MBM6947309.1"/>
    </source>
</evidence>
<comment type="similarity">
    <text evidence="2">Belongs to the MscS (TC 1.A.23) family.</text>
</comment>
<evidence type="ECO:0000259" key="10">
    <source>
        <dbReference type="Pfam" id="PF21088"/>
    </source>
</evidence>
<dbReference type="Proteomes" id="UP000705508">
    <property type="component" value="Unassembled WGS sequence"/>
</dbReference>
<evidence type="ECO:0000256" key="1">
    <source>
        <dbReference type="ARBA" id="ARBA00004651"/>
    </source>
</evidence>
<dbReference type="InterPro" id="IPR049142">
    <property type="entry name" value="MS_channel_1st"/>
</dbReference>
<dbReference type="SUPFAM" id="SSF50182">
    <property type="entry name" value="Sm-like ribonucleoproteins"/>
    <property type="match status" value="1"/>
</dbReference>
<dbReference type="InterPro" id="IPR011014">
    <property type="entry name" value="MscS_channel_TM-2"/>
</dbReference>
<evidence type="ECO:0000256" key="5">
    <source>
        <dbReference type="ARBA" id="ARBA00022989"/>
    </source>
</evidence>
<name>A0A938X8S5_9CLOT</name>
<feature type="transmembrane region" description="Helical" evidence="7">
    <location>
        <begin position="100"/>
        <end position="126"/>
    </location>
</feature>
<evidence type="ECO:0000313" key="12">
    <source>
        <dbReference type="Proteomes" id="UP000705508"/>
    </source>
</evidence>
<dbReference type="AlphaFoldDB" id="A0A938X8S5"/>
<dbReference type="Gene3D" id="2.30.30.60">
    <property type="match status" value="1"/>
</dbReference>
<proteinExistence type="inferred from homology"/>
<feature type="domain" description="Mechanosensitive ion channel transmembrane helices 2/3" evidence="10">
    <location>
        <begin position="73"/>
        <end position="113"/>
    </location>
</feature>
<reference evidence="11" key="1">
    <citation type="submission" date="2020-08" db="EMBL/GenBank/DDBJ databases">
        <authorList>
            <person name="Cejkova D."/>
            <person name="Kubasova T."/>
            <person name="Jahodarova E."/>
            <person name="Rychlik I."/>
        </authorList>
    </citation>
    <scope>NUCLEOTIDE SEQUENCE</scope>
    <source>
        <strain evidence="11">An582</strain>
    </source>
</reference>
<gene>
    <name evidence="11" type="ORF">H6A20_01345</name>
</gene>
<dbReference type="InterPro" id="IPR023408">
    <property type="entry name" value="MscS_beta-dom_sf"/>
</dbReference>
<protein>
    <submittedName>
        <fullName evidence="11">Mechanosensitive ion channel</fullName>
    </submittedName>
</protein>
<dbReference type="Gene3D" id="1.10.287.1260">
    <property type="match status" value="1"/>
</dbReference>
<feature type="transmembrane region" description="Helical" evidence="7">
    <location>
        <begin position="76"/>
        <end position="94"/>
    </location>
</feature>
<comment type="caution">
    <text evidence="11">The sequence shown here is derived from an EMBL/GenBank/DDBJ whole genome shotgun (WGS) entry which is preliminary data.</text>
</comment>
<evidence type="ECO:0000256" key="3">
    <source>
        <dbReference type="ARBA" id="ARBA00022475"/>
    </source>
</evidence>
<dbReference type="InterPro" id="IPR011066">
    <property type="entry name" value="MscS_channel_C_sf"/>
</dbReference>
<dbReference type="SUPFAM" id="SSF82861">
    <property type="entry name" value="Mechanosensitive channel protein MscS (YggB), transmembrane region"/>
    <property type="match status" value="1"/>
</dbReference>
<dbReference type="InterPro" id="IPR049278">
    <property type="entry name" value="MS_channel_C"/>
</dbReference>
<dbReference type="Pfam" id="PF00924">
    <property type="entry name" value="MS_channel_2nd"/>
    <property type="match status" value="1"/>
</dbReference>
<evidence type="ECO:0000256" key="2">
    <source>
        <dbReference type="ARBA" id="ARBA00008017"/>
    </source>
</evidence>
<evidence type="ECO:0000256" key="4">
    <source>
        <dbReference type="ARBA" id="ARBA00022692"/>
    </source>
</evidence>
<dbReference type="GO" id="GO:0008381">
    <property type="term" value="F:mechanosensitive monoatomic ion channel activity"/>
    <property type="evidence" value="ECO:0007669"/>
    <property type="project" value="InterPro"/>
</dbReference>
<comment type="subcellular location">
    <subcellularLocation>
        <location evidence="1">Cell membrane</location>
        <topology evidence="1">Multi-pass membrane protein</topology>
    </subcellularLocation>
</comment>
<dbReference type="EMBL" id="JACJKS010000002">
    <property type="protein sequence ID" value="MBM6947309.1"/>
    <property type="molecule type" value="Genomic_DNA"/>
</dbReference>
<keyword evidence="6 7" id="KW-0472">Membrane</keyword>
<dbReference type="InterPro" id="IPR006685">
    <property type="entry name" value="MscS_channel_2nd"/>
</dbReference>
<organism evidence="11 12">
    <name type="scientific">Mordavella massiliensis</name>
    <dbReference type="NCBI Taxonomy" id="1871024"/>
    <lineage>
        <taxon>Bacteria</taxon>
        <taxon>Bacillati</taxon>
        <taxon>Bacillota</taxon>
        <taxon>Clostridia</taxon>
        <taxon>Eubacteriales</taxon>
        <taxon>Clostridiaceae</taxon>
        <taxon>Mordavella</taxon>
    </lineage>
</organism>
<dbReference type="Pfam" id="PF21082">
    <property type="entry name" value="MS_channel_3rd"/>
    <property type="match status" value="1"/>
</dbReference>
<dbReference type="GO" id="GO:0005886">
    <property type="term" value="C:plasma membrane"/>
    <property type="evidence" value="ECO:0007669"/>
    <property type="project" value="UniProtKB-SubCell"/>
</dbReference>
<dbReference type="InterPro" id="IPR045275">
    <property type="entry name" value="MscS_archaea/bacteria_type"/>
</dbReference>
<evidence type="ECO:0000256" key="7">
    <source>
        <dbReference type="SAM" id="Phobius"/>
    </source>
</evidence>
<dbReference type="InterPro" id="IPR010920">
    <property type="entry name" value="LSM_dom_sf"/>
</dbReference>
<evidence type="ECO:0000259" key="8">
    <source>
        <dbReference type="Pfam" id="PF00924"/>
    </source>
</evidence>
<accession>A0A938X8S5</accession>
<dbReference type="PANTHER" id="PTHR30221:SF8">
    <property type="entry name" value="SMALL-CONDUCTANCE MECHANOSENSITIVE CHANNEL"/>
    <property type="match status" value="1"/>
</dbReference>
<evidence type="ECO:0000259" key="9">
    <source>
        <dbReference type="Pfam" id="PF21082"/>
    </source>
</evidence>
<dbReference type="PANTHER" id="PTHR30221">
    <property type="entry name" value="SMALL-CONDUCTANCE MECHANOSENSITIVE CHANNEL"/>
    <property type="match status" value="1"/>
</dbReference>
<dbReference type="Pfam" id="PF21088">
    <property type="entry name" value="MS_channel_1st"/>
    <property type="match status" value="1"/>
</dbReference>
<keyword evidence="4 7" id="KW-0812">Transmembrane</keyword>
<feature type="transmembrane region" description="Helical" evidence="7">
    <location>
        <begin position="25"/>
        <end position="46"/>
    </location>
</feature>
<reference evidence="11" key="2">
    <citation type="journal article" date="2021" name="Sci. Rep.">
        <title>The distribution of antibiotic resistance genes in chicken gut microbiota commensals.</title>
        <authorList>
            <person name="Juricova H."/>
            <person name="Matiasovicova J."/>
            <person name="Kubasova T."/>
            <person name="Cejkova D."/>
            <person name="Rychlik I."/>
        </authorList>
    </citation>
    <scope>NUCLEOTIDE SEQUENCE</scope>
    <source>
        <strain evidence="11">An582</strain>
    </source>
</reference>
<keyword evidence="3" id="KW-1003">Cell membrane</keyword>
<dbReference type="Gene3D" id="3.30.70.100">
    <property type="match status" value="1"/>
</dbReference>
<dbReference type="SUPFAM" id="SSF82689">
    <property type="entry name" value="Mechanosensitive channel protein MscS (YggB), C-terminal domain"/>
    <property type="match status" value="1"/>
</dbReference>
<dbReference type="InterPro" id="IPR006686">
    <property type="entry name" value="MscS_channel_CS"/>
</dbReference>
<feature type="domain" description="Mechanosensitive ion channel MscS" evidence="8">
    <location>
        <begin position="114"/>
        <end position="182"/>
    </location>
</feature>